<protein>
    <submittedName>
        <fullName evidence="1">Uncharacterized protein</fullName>
    </submittedName>
</protein>
<comment type="caution">
    <text evidence="1">The sequence shown here is derived from an EMBL/GenBank/DDBJ whole genome shotgun (WGS) entry which is preliminary data.</text>
</comment>
<gene>
    <name evidence="1" type="ORF">B0H15DRAFT_840154</name>
</gene>
<sequence>MTVGTWDPKRASELENALVASGRPRVRKAILTDFDLSAHLQDSDYFAADHARSLSGSPYFYSTPYKYTQSSLGDGRAHVCSLTGSMSASEPYLQSPLDDLWAFLYNAVWATLLEVLPMSNQKIIWRLQLRSRSVGEREGTIKRITQVQDFQKKFPPMLRAMAPVIEDWLSALDQMEEAWQRQQQKASTTGGVGFADFNHLAYSGVQDFIRIFTNHRERLAGVGDDIPVSFEILWQLGGTTA</sequence>
<evidence type="ECO:0000313" key="2">
    <source>
        <dbReference type="Proteomes" id="UP001222325"/>
    </source>
</evidence>
<evidence type="ECO:0000313" key="1">
    <source>
        <dbReference type="EMBL" id="KAJ7089259.1"/>
    </source>
</evidence>
<accession>A0AAD6U5A8</accession>
<keyword evidence="2" id="KW-1185">Reference proteome</keyword>
<dbReference type="AlphaFoldDB" id="A0AAD6U5A8"/>
<organism evidence="1 2">
    <name type="scientific">Mycena belliarum</name>
    <dbReference type="NCBI Taxonomy" id="1033014"/>
    <lineage>
        <taxon>Eukaryota</taxon>
        <taxon>Fungi</taxon>
        <taxon>Dikarya</taxon>
        <taxon>Basidiomycota</taxon>
        <taxon>Agaricomycotina</taxon>
        <taxon>Agaricomycetes</taxon>
        <taxon>Agaricomycetidae</taxon>
        <taxon>Agaricales</taxon>
        <taxon>Marasmiineae</taxon>
        <taxon>Mycenaceae</taxon>
        <taxon>Mycena</taxon>
    </lineage>
</organism>
<dbReference type="Proteomes" id="UP001222325">
    <property type="component" value="Unassembled WGS sequence"/>
</dbReference>
<proteinExistence type="predicted"/>
<reference evidence="1" key="1">
    <citation type="submission" date="2023-03" db="EMBL/GenBank/DDBJ databases">
        <title>Massive genome expansion in bonnet fungi (Mycena s.s.) driven by repeated elements and novel gene families across ecological guilds.</title>
        <authorList>
            <consortium name="Lawrence Berkeley National Laboratory"/>
            <person name="Harder C.B."/>
            <person name="Miyauchi S."/>
            <person name="Viragh M."/>
            <person name="Kuo A."/>
            <person name="Thoen E."/>
            <person name="Andreopoulos B."/>
            <person name="Lu D."/>
            <person name="Skrede I."/>
            <person name="Drula E."/>
            <person name="Henrissat B."/>
            <person name="Morin E."/>
            <person name="Kohler A."/>
            <person name="Barry K."/>
            <person name="LaButti K."/>
            <person name="Morin E."/>
            <person name="Salamov A."/>
            <person name="Lipzen A."/>
            <person name="Mereny Z."/>
            <person name="Hegedus B."/>
            <person name="Baldrian P."/>
            <person name="Stursova M."/>
            <person name="Weitz H."/>
            <person name="Taylor A."/>
            <person name="Grigoriev I.V."/>
            <person name="Nagy L.G."/>
            <person name="Martin F."/>
            <person name="Kauserud H."/>
        </authorList>
    </citation>
    <scope>NUCLEOTIDE SEQUENCE</scope>
    <source>
        <strain evidence="1">CBHHK173m</strain>
    </source>
</reference>
<name>A0AAD6U5A8_9AGAR</name>
<dbReference type="EMBL" id="JARJCN010000024">
    <property type="protein sequence ID" value="KAJ7089259.1"/>
    <property type="molecule type" value="Genomic_DNA"/>
</dbReference>